<dbReference type="Proteomes" id="UP000566819">
    <property type="component" value="Unassembled WGS sequence"/>
</dbReference>
<evidence type="ECO:0000313" key="3">
    <source>
        <dbReference type="Proteomes" id="UP000566819"/>
    </source>
</evidence>
<dbReference type="EMBL" id="JAAMPI010000064">
    <property type="protein sequence ID" value="KAF4636476.1"/>
    <property type="molecule type" value="Genomic_DNA"/>
</dbReference>
<name>A0A8H4W7R2_9HELO</name>
<keyword evidence="3" id="KW-1185">Reference proteome</keyword>
<protein>
    <submittedName>
        <fullName evidence="2">Uncharacterized protein</fullName>
    </submittedName>
</protein>
<evidence type="ECO:0000256" key="1">
    <source>
        <dbReference type="SAM" id="Coils"/>
    </source>
</evidence>
<sequence length="92" mass="10378">MNAELEALSKEQFRKAITAGKFIADQRSKELSALQERLTEEKKSCQLSELKTRLSEAQTKTENHSREALSLQKQLAAAKTSTQEIETQLAQK</sequence>
<dbReference type="AlphaFoldDB" id="A0A8H4W7R2"/>
<keyword evidence="1" id="KW-0175">Coiled coil</keyword>
<reference evidence="2 3" key="1">
    <citation type="submission" date="2020-03" db="EMBL/GenBank/DDBJ databases">
        <title>Draft Genome Sequence of Cudoniella acicularis.</title>
        <authorList>
            <person name="Buettner E."/>
            <person name="Kellner H."/>
        </authorList>
    </citation>
    <scope>NUCLEOTIDE SEQUENCE [LARGE SCALE GENOMIC DNA]</scope>
    <source>
        <strain evidence="2 3">DSM 108380</strain>
    </source>
</reference>
<comment type="caution">
    <text evidence="2">The sequence shown here is derived from an EMBL/GenBank/DDBJ whole genome shotgun (WGS) entry which is preliminary data.</text>
</comment>
<organism evidence="2 3">
    <name type="scientific">Cudoniella acicularis</name>
    <dbReference type="NCBI Taxonomy" id="354080"/>
    <lineage>
        <taxon>Eukaryota</taxon>
        <taxon>Fungi</taxon>
        <taxon>Dikarya</taxon>
        <taxon>Ascomycota</taxon>
        <taxon>Pezizomycotina</taxon>
        <taxon>Leotiomycetes</taxon>
        <taxon>Helotiales</taxon>
        <taxon>Tricladiaceae</taxon>
        <taxon>Cudoniella</taxon>
    </lineage>
</organism>
<proteinExistence type="predicted"/>
<accession>A0A8H4W7R2</accession>
<feature type="coiled-coil region" evidence="1">
    <location>
        <begin position="24"/>
        <end position="74"/>
    </location>
</feature>
<gene>
    <name evidence="2" type="ORF">G7Y89_g1627</name>
</gene>
<evidence type="ECO:0000313" key="2">
    <source>
        <dbReference type="EMBL" id="KAF4636476.1"/>
    </source>
</evidence>